<feature type="chain" id="PRO_5030759380" evidence="2">
    <location>
        <begin position="26"/>
        <end position="376"/>
    </location>
</feature>
<gene>
    <name evidence="3" type="ORF">ACAT0790_LOCUS2279</name>
</gene>
<feature type="transmembrane region" description="Helical" evidence="1">
    <location>
        <begin position="282"/>
        <end position="314"/>
    </location>
</feature>
<proteinExistence type="predicted"/>
<name>A0A7S1PKH4_ALECA</name>
<keyword evidence="1" id="KW-1133">Transmembrane helix</keyword>
<keyword evidence="1" id="KW-0472">Membrane</keyword>
<dbReference type="EMBL" id="HBGE01003773">
    <property type="protein sequence ID" value="CAD9089945.1"/>
    <property type="molecule type" value="Transcribed_RNA"/>
</dbReference>
<keyword evidence="2" id="KW-0732">Signal</keyword>
<evidence type="ECO:0000256" key="2">
    <source>
        <dbReference type="SAM" id="SignalP"/>
    </source>
</evidence>
<reference evidence="3" key="1">
    <citation type="submission" date="2021-01" db="EMBL/GenBank/DDBJ databases">
        <authorList>
            <person name="Corre E."/>
            <person name="Pelletier E."/>
            <person name="Niang G."/>
            <person name="Scheremetjew M."/>
            <person name="Finn R."/>
            <person name="Kale V."/>
            <person name="Holt S."/>
            <person name="Cochrane G."/>
            <person name="Meng A."/>
            <person name="Brown T."/>
            <person name="Cohen L."/>
        </authorList>
    </citation>
    <scope>NUCLEOTIDE SEQUENCE</scope>
    <source>
        <strain evidence="3">OF101</strain>
    </source>
</reference>
<dbReference type="AlphaFoldDB" id="A0A7S1PKH4"/>
<sequence length="376" mass="40992">MAAGSMKAMALVQIFLLLSVHPISAYRAHEVASMVTGLESARTLVQEEFERAIQKEAQDSDFVQAVNDTHLYIGESLAPCPQRKDDFERRSGKLKDRYDTAAADGNIDPAEAVWVILKARSLANTLAAAKSKGCEWTNHKENIDMSAVDALLATLKSKQPCFGHAARVLEDAKDSDAEGQKKAFIQGLGTLLSQDSECKVPETALDDLSGKSEATETSTSIEEDENALELAYLASQYEKDKKDQPKISESLAQLQLMDIKHLEAGTRAAVGSGNFIEQVGRFVTFIILMIIWGLLCGLVYGLITAALTLVLCMLKTVVTSVLNAVYGAEQWVLGDYVFCMSHWFSSTYSYDLHAGKDTFTEVGLASCALSNMPRLG</sequence>
<evidence type="ECO:0000256" key="1">
    <source>
        <dbReference type="SAM" id="Phobius"/>
    </source>
</evidence>
<protein>
    <submittedName>
        <fullName evidence="3">Uncharacterized protein</fullName>
    </submittedName>
</protein>
<feature type="signal peptide" evidence="2">
    <location>
        <begin position="1"/>
        <end position="25"/>
    </location>
</feature>
<evidence type="ECO:0000313" key="3">
    <source>
        <dbReference type="EMBL" id="CAD9089945.1"/>
    </source>
</evidence>
<accession>A0A7S1PKH4</accession>
<keyword evidence="1" id="KW-0812">Transmembrane</keyword>
<organism evidence="3">
    <name type="scientific">Alexandrium catenella</name>
    <name type="common">Red tide dinoflagellate</name>
    <name type="synonym">Gonyaulax catenella</name>
    <dbReference type="NCBI Taxonomy" id="2925"/>
    <lineage>
        <taxon>Eukaryota</taxon>
        <taxon>Sar</taxon>
        <taxon>Alveolata</taxon>
        <taxon>Dinophyceae</taxon>
        <taxon>Gonyaulacales</taxon>
        <taxon>Pyrocystaceae</taxon>
        <taxon>Alexandrium</taxon>
    </lineage>
</organism>